<sequence length="105" mass="11671">MASLSSPLPLTKPETTSLFFKGRKSRIGVASHPPSHYSKSPVHSLRFPHSSPKFTAVKSSRFFVRSFSNDFSTDNQSDVKQNTPNAADYEPLVKNRADVIAFSKK</sequence>
<evidence type="ECO:0000313" key="2">
    <source>
        <dbReference type="Proteomes" id="UP001159364"/>
    </source>
</evidence>
<dbReference type="EMBL" id="JAIWQS010000001">
    <property type="protein sequence ID" value="KAJ8773813.1"/>
    <property type="molecule type" value="Genomic_DNA"/>
</dbReference>
<name>A0AAV8U659_9ROSI</name>
<accession>A0AAV8U659</accession>
<reference evidence="1 2" key="1">
    <citation type="submission" date="2021-09" db="EMBL/GenBank/DDBJ databases">
        <title>Genomic insights and catalytic innovation underlie evolution of tropane alkaloids biosynthesis.</title>
        <authorList>
            <person name="Wang Y.-J."/>
            <person name="Tian T."/>
            <person name="Huang J.-P."/>
            <person name="Huang S.-X."/>
        </authorList>
    </citation>
    <scope>NUCLEOTIDE SEQUENCE [LARGE SCALE GENOMIC DNA]</scope>
    <source>
        <strain evidence="1">KIB-2018</strain>
        <tissue evidence="1">Leaf</tissue>
    </source>
</reference>
<proteinExistence type="predicted"/>
<gene>
    <name evidence="1" type="ORF">K2173_008276</name>
</gene>
<comment type="caution">
    <text evidence="1">The sequence shown here is derived from an EMBL/GenBank/DDBJ whole genome shotgun (WGS) entry which is preliminary data.</text>
</comment>
<dbReference type="Proteomes" id="UP001159364">
    <property type="component" value="Linkage Group LG01"/>
</dbReference>
<keyword evidence="2" id="KW-1185">Reference proteome</keyword>
<dbReference type="AlphaFoldDB" id="A0AAV8U659"/>
<organism evidence="1 2">
    <name type="scientific">Erythroxylum novogranatense</name>
    <dbReference type="NCBI Taxonomy" id="1862640"/>
    <lineage>
        <taxon>Eukaryota</taxon>
        <taxon>Viridiplantae</taxon>
        <taxon>Streptophyta</taxon>
        <taxon>Embryophyta</taxon>
        <taxon>Tracheophyta</taxon>
        <taxon>Spermatophyta</taxon>
        <taxon>Magnoliopsida</taxon>
        <taxon>eudicotyledons</taxon>
        <taxon>Gunneridae</taxon>
        <taxon>Pentapetalae</taxon>
        <taxon>rosids</taxon>
        <taxon>fabids</taxon>
        <taxon>Malpighiales</taxon>
        <taxon>Erythroxylaceae</taxon>
        <taxon>Erythroxylum</taxon>
    </lineage>
</organism>
<evidence type="ECO:0000313" key="1">
    <source>
        <dbReference type="EMBL" id="KAJ8773813.1"/>
    </source>
</evidence>
<protein>
    <submittedName>
        <fullName evidence="1">Uncharacterized protein</fullName>
    </submittedName>
</protein>